<evidence type="ECO:0000313" key="5">
    <source>
        <dbReference type="EMBL" id="RFT46397.1"/>
    </source>
</evidence>
<evidence type="ECO:0000313" key="6">
    <source>
        <dbReference type="Proteomes" id="UP000259211"/>
    </source>
</evidence>
<feature type="domain" description="Glycosyl transferase family 1" evidence="3">
    <location>
        <begin position="203"/>
        <end position="354"/>
    </location>
</feature>
<gene>
    <name evidence="5" type="ORF">CHT91_02255</name>
</gene>
<dbReference type="EMBL" id="NOWI01000002">
    <property type="protein sequence ID" value="RFT46397.1"/>
    <property type="molecule type" value="Genomic_DNA"/>
</dbReference>
<evidence type="ECO:0000259" key="3">
    <source>
        <dbReference type="Pfam" id="PF00534"/>
    </source>
</evidence>
<dbReference type="RefSeq" id="WP_117188528.1">
    <property type="nucleotide sequence ID" value="NZ_NOWI01000002.1"/>
</dbReference>
<dbReference type="Pfam" id="PF13439">
    <property type="entry name" value="Glyco_transf_4"/>
    <property type="match status" value="1"/>
</dbReference>
<reference evidence="5 6" key="1">
    <citation type="submission" date="2017-07" db="EMBL/GenBank/DDBJ databases">
        <authorList>
            <person name="Sun Z.S."/>
            <person name="Albrecht U."/>
            <person name="Echele G."/>
            <person name="Lee C.C."/>
        </authorList>
    </citation>
    <scope>NUCLEOTIDE SEQUENCE [LARGE SCALE GENOMIC DNA]</scope>
    <source>
        <strain evidence="5 6">P16-029</strain>
    </source>
</reference>
<dbReference type="InterPro" id="IPR001296">
    <property type="entry name" value="Glyco_trans_1"/>
</dbReference>
<name>A0A3E2DLY7_9ACTN</name>
<proteinExistence type="predicted"/>
<keyword evidence="1" id="KW-0328">Glycosyltransferase</keyword>
<evidence type="ECO:0000259" key="4">
    <source>
        <dbReference type="Pfam" id="PF13439"/>
    </source>
</evidence>
<dbReference type="Pfam" id="PF00534">
    <property type="entry name" value="Glycos_transf_1"/>
    <property type="match status" value="1"/>
</dbReference>
<evidence type="ECO:0000256" key="1">
    <source>
        <dbReference type="ARBA" id="ARBA00022676"/>
    </source>
</evidence>
<accession>A0A3E2DLY7</accession>
<feature type="domain" description="Glycosyltransferase subfamily 4-like N-terminal" evidence="4">
    <location>
        <begin position="14"/>
        <end position="187"/>
    </location>
</feature>
<dbReference type="Proteomes" id="UP000259211">
    <property type="component" value="Unassembled WGS sequence"/>
</dbReference>
<evidence type="ECO:0000256" key="2">
    <source>
        <dbReference type="ARBA" id="ARBA00022679"/>
    </source>
</evidence>
<organism evidence="5 6">
    <name type="scientific">Cutibacterium avidum</name>
    <dbReference type="NCBI Taxonomy" id="33010"/>
    <lineage>
        <taxon>Bacteria</taxon>
        <taxon>Bacillati</taxon>
        <taxon>Actinomycetota</taxon>
        <taxon>Actinomycetes</taxon>
        <taxon>Propionibacteriales</taxon>
        <taxon>Propionibacteriaceae</taxon>
        <taxon>Cutibacterium</taxon>
    </lineage>
</organism>
<dbReference type="GO" id="GO:1901137">
    <property type="term" value="P:carbohydrate derivative biosynthetic process"/>
    <property type="evidence" value="ECO:0007669"/>
    <property type="project" value="UniProtKB-ARBA"/>
</dbReference>
<dbReference type="AlphaFoldDB" id="A0A3E2DLY7"/>
<dbReference type="Gene3D" id="3.40.50.2000">
    <property type="entry name" value="Glycogen Phosphorylase B"/>
    <property type="match status" value="2"/>
</dbReference>
<dbReference type="PANTHER" id="PTHR45947">
    <property type="entry name" value="SULFOQUINOVOSYL TRANSFERASE SQD2"/>
    <property type="match status" value="1"/>
</dbReference>
<dbReference type="SUPFAM" id="SSF53756">
    <property type="entry name" value="UDP-Glycosyltransferase/glycogen phosphorylase"/>
    <property type="match status" value="1"/>
</dbReference>
<keyword evidence="2 5" id="KW-0808">Transferase</keyword>
<dbReference type="PANTHER" id="PTHR45947:SF3">
    <property type="entry name" value="SULFOQUINOVOSYL TRANSFERASE SQD2"/>
    <property type="match status" value="1"/>
</dbReference>
<sequence>MKILLVVDVLQPGNGTTASTLRFSHALRDQGHEVRLLSVESTPVPSTRGIPVVSVPVLYLPLITHLADLQNVDLARPVRAIVSSAVAEADLVHVVMPSLLGACAKHVAQHAGVPVTAGFHIQPENITYNVHLANARRLADRIYRMLWLAFYHDVSHIHAPSEFIAEQLRRHGYDQHLHVISNGVPPEFRPGPPRETWALDSSGPATVMTVGRLSPEKRIEVLVDAIARSRHRDRIRLVVAGRGPQREWLQRRAERTGVGACFVSHDRPEDLIAELRAADLYVHPADVEIESLAALEASSVGLPCLIVDSPLSATSQFCRVPEHGLCPPRDPERMAADIDWWLEHPKERETAGKAQAHCGQEYALDRSARLLVEMFDAAISGSTG</sequence>
<dbReference type="GO" id="GO:0016757">
    <property type="term" value="F:glycosyltransferase activity"/>
    <property type="evidence" value="ECO:0007669"/>
    <property type="project" value="UniProtKB-KW"/>
</dbReference>
<protein>
    <submittedName>
        <fullName evidence="5">Glycosyl transferase family 1</fullName>
    </submittedName>
</protein>
<dbReference type="InterPro" id="IPR050194">
    <property type="entry name" value="Glycosyltransferase_grp1"/>
</dbReference>
<comment type="caution">
    <text evidence="5">The sequence shown here is derived from an EMBL/GenBank/DDBJ whole genome shotgun (WGS) entry which is preliminary data.</text>
</comment>
<dbReference type="InterPro" id="IPR028098">
    <property type="entry name" value="Glyco_trans_4-like_N"/>
</dbReference>